<dbReference type="AlphaFoldDB" id="A0A8D8TAP8"/>
<dbReference type="FunFam" id="4.10.800.20:FF:000001">
    <property type="entry name" value="AMP deaminase"/>
    <property type="match status" value="1"/>
</dbReference>
<dbReference type="EC" id="3.5.4.6" evidence="9"/>
<evidence type="ECO:0000256" key="2">
    <source>
        <dbReference type="ARBA" id="ARBA00004955"/>
    </source>
</evidence>
<dbReference type="NCBIfam" id="TIGR01429">
    <property type="entry name" value="AMP_deaminase"/>
    <property type="match status" value="1"/>
</dbReference>
<dbReference type="InterPro" id="IPR032466">
    <property type="entry name" value="Metal_Hydrolase"/>
</dbReference>
<evidence type="ECO:0000256" key="3">
    <source>
        <dbReference type="ARBA" id="ARBA00006676"/>
    </source>
</evidence>
<keyword evidence="4 9" id="KW-0479">Metal-binding</keyword>
<sequence length="923" mass="104873">MDTDLGLRVNGSHPPKKCFPDPFELSQHLEKLDTSADASPNSSLPPEGSESPQFNAPKLASSYPGSTGNLLAGEELPSNEISAPYEVPQFPIEQIEKKLAIQQRMSQLLAKDIEDKKSQYEPSLVPGAEDLETACVFDEHDFVPHFQRVAISGEDNSGVPLEDLEQASRLLVEALHIRDRYMDISNQTFPAVTARFLREMDNVGSLPHSTTIVHEDKKTIAESSPLQSPTLSSILSSSIPSSTLTSFPSSYSSEELEETNTSPDGPSGYKAPPIVDQAPPIVNQVPFPPVRKGQETLQDLSTSSMLDGEINDLFIDKRCVKGPPAVLFRHKSYDFDASRPSVTDSILDSELYDIFGYTERDHPVHPPESQEDPWDVPEAPNAGHVFEFYNGVYHVYKDEAARAAGEARNFPYPDLAEFVSNMTRLCAMIADGPLKSFCYRRLSYLSSKFQLHVLLNELRELASQKAVPHRDFYNIRKVDTHIHAASCMNQKHLLRFIKKTLKNHTDEVVTKDRAGQTMTLRQVFQSMNLTSYDLTVDMLDVHADRNTFHRFDKFNAKYNPIGESRLREVFLKTDNYLGGTYFARIIKEVAADLEESKYQNAELRLSIYGKSEDEWDKLANWAIKSNVYSNNIRWLIQIPRLYDIFKSNKLINNFQEILQNIFKPLFEATNDPSSHPNLHKFLQYVIGFDSVDDESKPENPLFDADVLTPFEWNVEENPCYAYYQYYTYANLVVLNHFRRDRNMNTFVLRPHCGEAGPIQHLVCGFMMAENISHGLLLRKAPVLQYLYYLAQIGIAMSPLSNNSLFLNYHRNPLPEYLARGLCVSLSTDDPLQFHFTKEPLMEEYSIAAQVWKLSSCDMCELARNSVLMSGFPHGMKQYWLGPNYTKEGVAGNDISRTNVPDIRVAFRHETLIDELSNIFRVEM</sequence>
<dbReference type="GO" id="GO:0005829">
    <property type="term" value="C:cytosol"/>
    <property type="evidence" value="ECO:0007669"/>
    <property type="project" value="TreeGrafter"/>
</dbReference>
<dbReference type="EMBL" id="HBUF01260778">
    <property type="protein sequence ID" value="CAG6682800.1"/>
    <property type="molecule type" value="Transcribed_RNA"/>
</dbReference>
<dbReference type="Gene3D" id="4.10.800.20">
    <property type="match status" value="1"/>
</dbReference>
<evidence type="ECO:0000256" key="5">
    <source>
        <dbReference type="ARBA" id="ARBA00022801"/>
    </source>
</evidence>
<evidence type="ECO:0000256" key="9">
    <source>
        <dbReference type="PIRNR" id="PIRNR001251"/>
    </source>
</evidence>
<dbReference type="PANTHER" id="PTHR11359:SF0">
    <property type="entry name" value="AMP DEAMINASE"/>
    <property type="match status" value="1"/>
</dbReference>
<dbReference type="EMBL" id="HBUF01260780">
    <property type="protein sequence ID" value="CAG6682809.1"/>
    <property type="molecule type" value="Transcribed_RNA"/>
</dbReference>
<evidence type="ECO:0000256" key="10">
    <source>
        <dbReference type="SAM" id="MobiDB-lite"/>
    </source>
</evidence>
<feature type="region of interest" description="Disordered" evidence="10">
    <location>
        <begin position="239"/>
        <end position="283"/>
    </location>
</feature>
<dbReference type="PROSITE" id="PS00485">
    <property type="entry name" value="A_DEAMINASE"/>
    <property type="match status" value="1"/>
</dbReference>
<dbReference type="UniPathway" id="UPA00591">
    <property type="reaction ID" value="UER00663"/>
</dbReference>
<feature type="compositionally biased region" description="Low complexity" evidence="10">
    <location>
        <begin position="239"/>
        <end position="263"/>
    </location>
</feature>
<dbReference type="PIRSF" id="PIRSF001251">
    <property type="entry name" value="AMP_deaminase_met"/>
    <property type="match status" value="1"/>
</dbReference>
<dbReference type="EMBL" id="HBUF01260781">
    <property type="protein sequence ID" value="CAG6682814.1"/>
    <property type="molecule type" value="Transcribed_RNA"/>
</dbReference>
<dbReference type="FunFam" id="3.20.20.140:FF:000035">
    <property type="entry name" value="Probable amp deaminase"/>
    <property type="match status" value="1"/>
</dbReference>
<dbReference type="PANTHER" id="PTHR11359">
    <property type="entry name" value="AMP DEAMINASE"/>
    <property type="match status" value="1"/>
</dbReference>
<dbReference type="InterPro" id="IPR006650">
    <property type="entry name" value="A/AMP_deam_AS"/>
</dbReference>
<keyword evidence="7" id="KW-0546">Nucleotide metabolism</keyword>
<evidence type="ECO:0000256" key="8">
    <source>
        <dbReference type="ARBA" id="ARBA00054146"/>
    </source>
</evidence>
<comment type="similarity">
    <text evidence="3 9">Belongs to the metallo-dependent hydrolases superfamily. Adenosine and AMP deaminases family.</text>
</comment>
<evidence type="ECO:0000256" key="7">
    <source>
        <dbReference type="ARBA" id="ARBA00023080"/>
    </source>
</evidence>
<proteinExistence type="inferred from homology"/>
<feature type="compositionally biased region" description="Polar residues" evidence="10">
    <location>
        <begin position="36"/>
        <end position="54"/>
    </location>
</feature>
<organism evidence="11">
    <name type="scientific">Cacopsylla melanoneura</name>
    <dbReference type="NCBI Taxonomy" id="428564"/>
    <lineage>
        <taxon>Eukaryota</taxon>
        <taxon>Metazoa</taxon>
        <taxon>Ecdysozoa</taxon>
        <taxon>Arthropoda</taxon>
        <taxon>Hexapoda</taxon>
        <taxon>Insecta</taxon>
        <taxon>Pterygota</taxon>
        <taxon>Neoptera</taxon>
        <taxon>Paraneoptera</taxon>
        <taxon>Hemiptera</taxon>
        <taxon>Sternorrhyncha</taxon>
        <taxon>Psylloidea</taxon>
        <taxon>Psyllidae</taxon>
        <taxon>Psyllinae</taxon>
        <taxon>Cacopsylla</taxon>
    </lineage>
</organism>
<comment type="catalytic activity">
    <reaction evidence="9">
        <text>AMP + H2O + H(+) = IMP + NH4(+)</text>
        <dbReference type="Rhea" id="RHEA:14777"/>
        <dbReference type="ChEBI" id="CHEBI:15377"/>
        <dbReference type="ChEBI" id="CHEBI:15378"/>
        <dbReference type="ChEBI" id="CHEBI:28938"/>
        <dbReference type="ChEBI" id="CHEBI:58053"/>
        <dbReference type="ChEBI" id="CHEBI:456215"/>
        <dbReference type="EC" id="3.5.4.6"/>
    </reaction>
</comment>
<reference evidence="11" key="1">
    <citation type="submission" date="2021-05" db="EMBL/GenBank/DDBJ databases">
        <authorList>
            <person name="Alioto T."/>
            <person name="Alioto T."/>
            <person name="Gomez Garrido J."/>
        </authorList>
    </citation>
    <scope>NUCLEOTIDE SEQUENCE</scope>
</reference>
<dbReference type="CDD" id="cd01319">
    <property type="entry name" value="AMPD"/>
    <property type="match status" value="1"/>
</dbReference>
<evidence type="ECO:0000313" key="11">
    <source>
        <dbReference type="EMBL" id="CAG6682814.1"/>
    </source>
</evidence>
<dbReference type="GO" id="GO:0003876">
    <property type="term" value="F:AMP deaminase activity"/>
    <property type="evidence" value="ECO:0007669"/>
    <property type="project" value="UniProtKB-EC"/>
</dbReference>
<keyword evidence="6" id="KW-0862">Zinc</keyword>
<keyword evidence="5 9" id="KW-0378">Hydrolase</keyword>
<accession>A0A8D8TAP8</accession>
<dbReference type="Gene3D" id="3.20.20.140">
    <property type="entry name" value="Metal-dependent hydrolases"/>
    <property type="match status" value="1"/>
</dbReference>
<dbReference type="GO" id="GO:0032264">
    <property type="term" value="P:IMP salvage"/>
    <property type="evidence" value="ECO:0007669"/>
    <property type="project" value="UniProtKB-UniPathway"/>
</dbReference>
<dbReference type="GO" id="GO:0046033">
    <property type="term" value="P:AMP metabolic process"/>
    <property type="evidence" value="ECO:0007669"/>
    <property type="project" value="TreeGrafter"/>
</dbReference>
<evidence type="ECO:0000256" key="4">
    <source>
        <dbReference type="ARBA" id="ARBA00022723"/>
    </source>
</evidence>
<comment type="pathway">
    <text evidence="2">Purine metabolism; IMP biosynthesis via salvage pathway; IMP from AMP: step 1/1.</text>
</comment>
<evidence type="ECO:0000256" key="1">
    <source>
        <dbReference type="ARBA" id="ARBA00001947"/>
    </source>
</evidence>
<name>A0A8D8TAP8_9HEMI</name>
<dbReference type="SUPFAM" id="SSF51556">
    <property type="entry name" value="Metallo-dependent hydrolases"/>
    <property type="match status" value="1"/>
</dbReference>
<dbReference type="InterPro" id="IPR006329">
    <property type="entry name" value="AMPD"/>
</dbReference>
<protein>
    <recommendedName>
        <fullName evidence="9">AMP deaminase</fullName>
        <ecNumber evidence="9">3.5.4.6</ecNumber>
    </recommendedName>
</protein>
<dbReference type="Pfam" id="PF19326">
    <property type="entry name" value="AMP_deaminase"/>
    <property type="match status" value="2"/>
</dbReference>
<comment type="function">
    <text evidence="8">AMP deaminase plays a critical role in energy metabolism. Catalyzes the deamination of AMP to IMP and plays an important role in the purine nucleotide cycle.</text>
</comment>
<comment type="cofactor">
    <cofactor evidence="1 9">
        <name>Zn(2+)</name>
        <dbReference type="ChEBI" id="CHEBI:29105"/>
    </cofactor>
</comment>
<evidence type="ECO:0000256" key="6">
    <source>
        <dbReference type="ARBA" id="ARBA00022833"/>
    </source>
</evidence>
<feature type="region of interest" description="Disordered" evidence="10">
    <location>
        <begin position="1"/>
        <end position="73"/>
    </location>
</feature>
<dbReference type="GO" id="GO:0046872">
    <property type="term" value="F:metal ion binding"/>
    <property type="evidence" value="ECO:0007669"/>
    <property type="project" value="UniProtKB-KW"/>
</dbReference>